<dbReference type="AlphaFoldDB" id="A0A167P744"/>
<organism evidence="1 2">
    <name type="scientific">Calocera viscosa (strain TUFC12733)</name>
    <dbReference type="NCBI Taxonomy" id="1330018"/>
    <lineage>
        <taxon>Eukaryota</taxon>
        <taxon>Fungi</taxon>
        <taxon>Dikarya</taxon>
        <taxon>Basidiomycota</taxon>
        <taxon>Agaricomycotina</taxon>
        <taxon>Dacrymycetes</taxon>
        <taxon>Dacrymycetales</taxon>
        <taxon>Dacrymycetaceae</taxon>
        <taxon>Calocera</taxon>
    </lineage>
</organism>
<sequence>MVRNTESYGCCVAVSGCRTFHNRPQLRGLVSLSAELVAKVAIVRVCLVLSKLEHVSDSQGRWTVSLFKVGGGLQVQSCLGGPESYESDTRIKRAPKECSGVETGMAERRLRSLNTALQTRLARRDAPSASYR</sequence>
<dbReference type="PROSITE" id="PS51257">
    <property type="entry name" value="PROKAR_LIPOPROTEIN"/>
    <property type="match status" value="1"/>
</dbReference>
<dbReference type="EMBL" id="KV417275">
    <property type="protein sequence ID" value="KZO98480.1"/>
    <property type="molecule type" value="Genomic_DNA"/>
</dbReference>
<reference evidence="1 2" key="1">
    <citation type="journal article" date="2016" name="Mol. Biol. Evol.">
        <title>Comparative Genomics of Early-Diverging Mushroom-Forming Fungi Provides Insights into the Origins of Lignocellulose Decay Capabilities.</title>
        <authorList>
            <person name="Nagy L.G."/>
            <person name="Riley R."/>
            <person name="Tritt A."/>
            <person name="Adam C."/>
            <person name="Daum C."/>
            <person name="Floudas D."/>
            <person name="Sun H."/>
            <person name="Yadav J.S."/>
            <person name="Pangilinan J."/>
            <person name="Larsson K.H."/>
            <person name="Matsuura K."/>
            <person name="Barry K."/>
            <person name="Labutti K."/>
            <person name="Kuo R."/>
            <person name="Ohm R.A."/>
            <person name="Bhattacharya S.S."/>
            <person name="Shirouzu T."/>
            <person name="Yoshinaga Y."/>
            <person name="Martin F.M."/>
            <person name="Grigoriev I.V."/>
            <person name="Hibbett D.S."/>
        </authorList>
    </citation>
    <scope>NUCLEOTIDE SEQUENCE [LARGE SCALE GENOMIC DNA]</scope>
    <source>
        <strain evidence="1 2">TUFC12733</strain>
    </source>
</reference>
<proteinExistence type="predicted"/>
<keyword evidence="2" id="KW-1185">Reference proteome</keyword>
<name>A0A167P744_CALVF</name>
<evidence type="ECO:0000313" key="2">
    <source>
        <dbReference type="Proteomes" id="UP000076738"/>
    </source>
</evidence>
<dbReference type="Proteomes" id="UP000076738">
    <property type="component" value="Unassembled WGS sequence"/>
</dbReference>
<evidence type="ECO:0000313" key="1">
    <source>
        <dbReference type="EMBL" id="KZO98480.1"/>
    </source>
</evidence>
<accession>A0A167P744</accession>
<protein>
    <submittedName>
        <fullName evidence="1">Uncharacterized protein</fullName>
    </submittedName>
</protein>
<gene>
    <name evidence="1" type="ORF">CALVIDRAFT_23990</name>
</gene>